<accession>A0A2W1EZT7</accession>
<organism evidence="1 2">
    <name type="scientific">Pyrenophora tritici-repentis</name>
    <dbReference type="NCBI Taxonomy" id="45151"/>
    <lineage>
        <taxon>Eukaryota</taxon>
        <taxon>Fungi</taxon>
        <taxon>Dikarya</taxon>
        <taxon>Ascomycota</taxon>
        <taxon>Pezizomycotina</taxon>
        <taxon>Dothideomycetes</taxon>
        <taxon>Pleosporomycetidae</taxon>
        <taxon>Pleosporales</taxon>
        <taxon>Pleosporineae</taxon>
        <taxon>Pleosporaceae</taxon>
        <taxon>Pyrenophora</taxon>
    </lineage>
</organism>
<reference evidence="1" key="1">
    <citation type="journal article" date="2018" name="BMC Genomics">
        <title>Comparative genomics of the wheat fungal pathogen Pyrenophora tritici-repentis reveals chromosomal variations and genome plasticity.</title>
        <authorList>
            <person name="Moolhuijzen P."/>
            <person name="See P.T."/>
            <person name="Hane J.K."/>
            <person name="Shi G."/>
            <person name="Liu Z."/>
            <person name="Oliver R.P."/>
            <person name="Moffat C.S."/>
        </authorList>
    </citation>
    <scope>NUCLEOTIDE SEQUENCE [LARGE SCALE GENOMIC DNA]</scope>
    <source>
        <strain evidence="1">M4</strain>
    </source>
</reference>
<dbReference type="EMBL" id="NQIK02000001">
    <property type="protein sequence ID" value="KAF7577622.1"/>
    <property type="molecule type" value="Genomic_DNA"/>
</dbReference>
<dbReference type="Proteomes" id="UP000245464">
    <property type="component" value="Chromosome 1"/>
</dbReference>
<proteinExistence type="predicted"/>
<protein>
    <submittedName>
        <fullName evidence="1">Uncharacterized protein</fullName>
    </submittedName>
</protein>
<comment type="caution">
    <text evidence="1">The sequence shown here is derived from an EMBL/GenBank/DDBJ whole genome shotgun (WGS) entry which is preliminary data.</text>
</comment>
<evidence type="ECO:0000313" key="2">
    <source>
        <dbReference type="Proteomes" id="UP000245464"/>
    </source>
</evidence>
<dbReference type="AlphaFoldDB" id="A0A2W1EZT7"/>
<gene>
    <name evidence="1" type="ORF">PtrM4_018620</name>
</gene>
<dbReference type="GeneID" id="6338405"/>
<dbReference type="KEGG" id="ptrr:6338405"/>
<evidence type="ECO:0000313" key="1">
    <source>
        <dbReference type="EMBL" id="KAF7577622.1"/>
    </source>
</evidence>
<name>A0A2W1EZT7_9PLEO</name>
<sequence length="58" mass="6487">MDFTRPPTLCAEAEVSGRRCKADSVDEEGKPKNKHVALRVTCSVACREDQSKKDQHVE</sequence>
<dbReference type="RefSeq" id="XP_001931762.2">
    <property type="nucleotide sequence ID" value="XM_001931727.2"/>
</dbReference>